<evidence type="ECO:0000313" key="1">
    <source>
        <dbReference type="EMBL" id="CEL93803.1"/>
    </source>
</evidence>
<organism evidence="1 2">
    <name type="scientific">Vitrella brassicaformis (strain CCMP3155)</name>
    <dbReference type="NCBI Taxonomy" id="1169540"/>
    <lineage>
        <taxon>Eukaryota</taxon>
        <taxon>Sar</taxon>
        <taxon>Alveolata</taxon>
        <taxon>Colpodellida</taxon>
        <taxon>Vitrellaceae</taxon>
        <taxon>Vitrella</taxon>
    </lineage>
</organism>
<keyword evidence="2" id="KW-1185">Reference proteome</keyword>
<dbReference type="InParanoid" id="A0A0G4EE11"/>
<dbReference type="VEuPathDB" id="CryptoDB:Vbra_20214"/>
<sequence length="68" mass="7451">MGTAYSTAILTVLARGVKSSSISGSVEMEVLISGFRDSLESRHLLQKILRCLEDARDQSRVNGVRKGR</sequence>
<dbReference type="AlphaFoldDB" id="A0A0G4EE11"/>
<dbReference type="Proteomes" id="UP000041254">
    <property type="component" value="Unassembled WGS sequence"/>
</dbReference>
<evidence type="ECO:0000313" key="2">
    <source>
        <dbReference type="Proteomes" id="UP000041254"/>
    </source>
</evidence>
<protein>
    <submittedName>
        <fullName evidence="1">Uncharacterized protein</fullName>
    </submittedName>
</protein>
<dbReference type="EMBL" id="CDMY01000193">
    <property type="protein sequence ID" value="CEL93803.1"/>
    <property type="molecule type" value="Genomic_DNA"/>
</dbReference>
<accession>A0A0G4EE11</accession>
<reference evidence="1 2" key="1">
    <citation type="submission" date="2014-11" db="EMBL/GenBank/DDBJ databases">
        <authorList>
            <person name="Zhu J."/>
            <person name="Qi W."/>
            <person name="Song R."/>
        </authorList>
    </citation>
    <scope>NUCLEOTIDE SEQUENCE [LARGE SCALE GENOMIC DNA]</scope>
</reference>
<name>A0A0G4EE11_VITBC</name>
<proteinExistence type="predicted"/>
<gene>
    <name evidence="1" type="ORF">Vbra_20214</name>
</gene>